<dbReference type="SMART" id="SM00100">
    <property type="entry name" value="cNMP"/>
    <property type="match status" value="2"/>
</dbReference>
<comment type="caution">
    <text evidence="2">The sequence shown here is derived from an EMBL/GenBank/DDBJ whole genome shotgun (WGS) entry which is preliminary data.</text>
</comment>
<accession>A0A1F7RQY6</accession>
<dbReference type="AlphaFoldDB" id="A0A1F7RQY6"/>
<gene>
    <name evidence="2" type="ORF">A2161_20405</name>
</gene>
<dbReference type="InterPro" id="IPR000595">
    <property type="entry name" value="cNMP-bd_dom"/>
</dbReference>
<dbReference type="CDD" id="cd00038">
    <property type="entry name" value="CAP_ED"/>
    <property type="match status" value="2"/>
</dbReference>
<dbReference type="PROSITE" id="PS50042">
    <property type="entry name" value="CNMP_BINDING_3"/>
    <property type="match status" value="2"/>
</dbReference>
<evidence type="ECO:0000313" key="3">
    <source>
        <dbReference type="Proteomes" id="UP000179266"/>
    </source>
</evidence>
<evidence type="ECO:0000259" key="1">
    <source>
        <dbReference type="PROSITE" id="PS50042"/>
    </source>
</evidence>
<dbReference type="Proteomes" id="UP000179266">
    <property type="component" value="Unassembled WGS sequence"/>
</dbReference>
<proteinExistence type="predicted"/>
<dbReference type="InterPro" id="IPR018490">
    <property type="entry name" value="cNMP-bd_dom_sf"/>
</dbReference>
<reference evidence="2 3" key="1">
    <citation type="journal article" date="2016" name="Nat. Commun.">
        <title>Thousands of microbial genomes shed light on interconnected biogeochemical processes in an aquifer system.</title>
        <authorList>
            <person name="Anantharaman K."/>
            <person name="Brown C.T."/>
            <person name="Hug L.A."/>
            <person name="Sharon I."/>
            <person name="Castelle C.J."/>
            <person name="Probst A.J."/>
            <person name="Thomas B.C."/>
            <person name="Singh A."/>
            <person name="Wilkins M.J."/>
            <person name="Karaoz U."/>
            <person name="Brodie E.L."/>
            <person name="Williams K.H."/>
            <person name="Hubbard S.S."/>
            <person name="Banfield J.F."/>
        </authorList>
    </citation>
    <scope>NUCLEOTIDE SEQUENCE [LARGE SCALE GENOMIC DNA]</scope>
</reference>
<dbReference type="Pfam" id="PF00027">
    <property type="entry name" value="cNMP_binding"/>
    <property type="match status" value="2"/>
</dbReference>
<dbReference type="PRINTS" id="PR00103">
    <property type="entry name" value="CAMPKINASE"/>
</dbReference>
<dbReference type="InterPro" id="IPR014710">
    <property type="entry name" value="RmlC-like_jellyroll"/>
</dbReference>
<sequence length="422" mass="48727">MRNEKLTIFIAAEKLRLVRRYKTAISEFRRILEFDPEDAVVIEKIGDVYVEWQDTKEGLANYQNASNIYIEKKEREKALKCLNKILNLDSGKEFGYRNDAEEKTIRINKEIEEEQNQIKIKEEMEKQKLLQKEAQKEIVTLGSPLFEDCSVEELSEIVKVTNVVELGKGDILFRQGDKGDSLYLIDKGAMEVIVSKEPKKQTAEEETLDYIPEGQERILSKLEKGDFFGEISFLTGSNRTATLVAAEDTTLFEISREDFSEVLRVFPQLEGCLHNYYRERVLDLILAKSPLFSFLEREQRYALSQYFVLAKYNKGEVIIEEGSSSRDLYLVKFGYVKVISSEPSGKQLVLSKLHAHNFFGEVSFLTGKPRTASVIAATPLELLIFSYENLLKLVQQYPRIKEILQSFQKMRAFQTIKKLKMV</sequence>
<dbReference type="SUPFAM" id="SSF51206">
    <property type="entry name" value="cAMP-binding domain-like"/>
    <property type="match status" value="2"/>
</dbReference>
<dbReference type="Gene3D" id="2.60.120.10">
    <property type="entry name" value="Jelly Rolls"/>
    <property type="match status" value="2"/>
</dbReference>
<feature type="domain" description="Cyclic nucleotide-binding" evidence="1">
    <location>
        <begin position="145"/>
        <end position="263"/>
    </location>
</feature>
<dbReference type="SUPFAM" id="SSF48452">
    <property type="entry name" value="TPR-like"/>
    <property type="match status" value="1"/>
</dbReference>
<dbReference type="InterPro" id="IPR011990">
    <property type="entry name" value="TPR-like_helical_dom_sf"/>
</dbReference>
<dbReference type="PANTHER" id="PTHR23011:SF28">
    <property type="entry name" value="CYCLIC NUCLEOTIDE-BINDING DOMAIN CONTAINING PROTEIN"/>
    <property type="match status" value="1"/>
</dbReference>
<dbReference type="EMBL" id="MGDD01000281">
    <property type="protein sequence ID" value="OGL43297.1"/>
    <property type="molecule type" value="Genomic_DNA"/>
</dbReference>
<name>A0A1F7RQY6_9BACT</name>
<organism evidence="2 3">
    <name type="scientific">Candidatus Schekmanbacteria bacterium RBG_13_48_7</name>
    <dbReference type="NCBI Taxonomy" id="1817878"/>
    <lineage>
        <taxon>Bacteria</taxon>
        <taxon>Candidatus Schekmaniibacteriota</taxon>
    </lineage>
</organism>
<feature type="domain" description="Cyclic nucleotide-binding" evidence="1">
    <location>
        <begin position="291"/>
        <end position="394"/>
    </location>
</feature>
<protein>
    <recommendedName>
        <fullName evidence="1">Cyclic nucleotide-binding domain-containing protein</fullName>
    </recommendedName>
</protein>
<dbReference type="Gene3D" id="1.25.40.10">
    <property type="entry name" value="Tetratricopeptide repeat domain"/>
    <property type="match status" value="1"/>
</dbReference>
<dbReference type="PANTHER" id="PTHR23011">
    <property type="entry name" value="CYCLIC NUCLEOTIDE-BINDING DOMAIN CONTAINING PROTEIN"/>
    <property type="match status" value="1"/>
</dbReference>
<evidence type="ECO:0000313" key="2">
    <source>
        <dbReference type="EMBL" id="OGL43297.1"/>
    </source>
</evidence>